<sequence length="133" mass="14083">MSALPRPGGAAGRTRVCPHCKSVVLESLSVCPSCRHHLRFGVEAARRQEETIRALAIEGQVAHPLGEEPCEYSIVVTVCDSKGQQIARKLVAVGSLQGGERCSVALEVEVLPPPDRAEESPPLAAVAARPESP</sequence>
<feature type="region of interest" description="Disordered" evidence="1">
    <location>
        <begin position="113"/>
        <end position="133"/>
    </location>
</feature>
<proteinExistence type="predicted"/>
<reference evidence="2" key="1">
    <citation type="submission" date="2013-08" db="EMBL/GenBank/DDBJ databases">
        <authorList>
            <person name="Mendez C."/>
            <person name="Richter M."/>
            <person name="Ferrer M."/>
            <person name="Sanchez J."/>
        </authorList>
    </citation>
    <scope>NUCLEOTIDE SEQUENCE</scope>
</reference>
<accession>T1CHN0</accession>
<comment type="caution">
    <text evidence="2">The sequence shown here is derived from an EMBL/GenBank/DDBJ whole genome shotgun (WGS) entry which is preliminary data.</text>
</comment>
<evidence type="ECO:0000256" key="1">
    <source>
        <dbReference type="SAM" id="MobiDB-lite"/>
    </source>
</evidence>
<protein>
    <submittedName>
        <fullName evidence="2">Uncharacterized protein</fullName>
    </submittedName>
</protein>
<dbReference type="EMBL" id="AUZX01005707">
    <property type="protein sequence ID" value="EQD66795.1"/>
    <property type="molecule type" value="Genomic_DNA"/>
</dbReference>
<organism evidence="2">
    <name type="scientific">mine drainage metagenome</name>
    <dbReference type="NCBI Taxonomy" id="410659"/>
    <lineage>
        <taxon>unclassified sequences</taxon>
        <taxon>metagenomes</taxon>
        <taxon>ecological metagenomes</taxon>
    </lineage>
</organism>
<dbReference type="AlphaFoldDB" id="T1CHN0"/>
<gene>
    <name evidence="2" type="ORF">B1A_07971</name>
</gene>
<reference evidence="2" key="2">
    <citation type="journal article" date="2014" name="ISME J.">
        <title>Microbial stratification in low pH oxic and suboxic macroscopic growths along an acid mine drainage.</title>
        <authorList>
            <person name="Mendez-Garcia C."/>
            <person name="Mesa V."/>
            <person name="Sprenger R.R."/>
            <person name="Richter M."/>
            <person name="Diez M.S."/>
            <person name="Solano J."/>
            <person name="Bargiela R."/>
            <person name="Golyshina O.V."/>
            <person name="Manteca A."/>
            <person name="Ramos J.L."/>
            <person name="Gallego J.R."/>
            <person name="Llorente I."/>
            <person name="Martins Dos Santos V.A."/>
            <person name="Jensen O.N."/>
            <person name="Pelaez A.I."/>
            <person name="Sanchez J."/>
            <person name="Ferrer M."/>
        </authorList>
    </citation>
    <scope>NUCLEOTIDE SEQUENCE</scope>
</reference>
<feature type="non-terminal residue" evidence="2">
    <location>
        <position position="133"/>
    </location>
</feature>
<evidence type="ECO:0000313" key="2">
    <source>
        <dbReference type="EMBL" id="EQD66795.1"/>
    </source>
</evidence>
<name>T1CHN0_9ZZZZ</name>